<dbReference type="Gene3D" id="1.10.8.60">
    <property type="match status" value="1"/>
</dbReference>
<dbReference type="InterPro" id="IPR027065">
    <property type="entry name" value="Lon_Prtase"/>
</dbReference>
<evidence type="ECO:0000256" key="3">
    <source>
        <dbReference type="ARBA" id="ARBA00022825"/>
    </source>
</evidence>
<feature type="domain" description="Lon proteolytic" evidence="4">
    <location>
        <begin position="896"/>
        <end position="1086"/>
    </location>
</feature>
<dbReference type="SUPFAM" id="SSF54211">
    <property type="entry name" value="Ribosomal protein S5 domain 2-like"/>
    <property type="match status" value="1"/>
</dbReference>
<dbReference type="Pfam" id="PF00004">
    <property type="entry name" value="AAA"/>
    <property type="match status" value="1"/>
</dbReference>
<accession>A0A6C0B9A7</accession>
<dbReference type="InterPro" id="IPR027417">
    <property type="entry name" value="P-loop_NTPase"/>
</dbReference>
<keyword evidence="2" id="KW-0378">Hydrolase</keyword>
<dbReference type="GO" id="GO:0004176">
    <property type="term" value="F:ATP-dependent peptidase activity"/>
    <property type="evidence" value="ECO:0007669"/>
    <property type="project" value="InterPro"/>
</dbReference>
<dbReference type="GO" id="GO:0016887">
    <property type="term" value="F:ATP hydrolysis activity"/>
    <property type="evidence" value="ECO:0007669"/>
    <property type="project" value="InterPro"/>
</dbReference>
<reference evidence="5" key="1">
    <citation type="journal article" date="2020" name="Nature">
        <title>Giant virus diversity and host interactions through global metagenomics.</title>
        <authorList>
            <person name="Schulz F."/>
            <person name="Roux S."/>
            <person name="Paez-Espino D."/>
            <person name="Jungbluth S."/>
            <person name="Walsh D.A."/>
            <person name="Denef V.J."/>
            <person name="McMahon K.D."/>
            <person name="Konstantinidis K.T."/>
            <person name="Eloe-Fadrosh E.A."/>
            <person name="Kyrpides N.C."/>
            <person name="Woyke T."/>
        </authorList>
    </citation>
    <scope>NUCLEOTIDE SEQUENCE</scope>
    <source>
        <strain evidence="5">GVMAG-M-3300010158-13</strain>
    </source>
</reference>
<dbReference type="InterPro" id="IPR008268">
    <property type="entry name" value="Peptidase_S16_AS"/>
</dbReference>
<evidence type="ECO:0000256" key="2">
    <source>
        <dbReference type="ARBA" id="ARBA00022801"/>
    </source>
</evidence>
<dbReference type="GO" id="GO:0004252">
    <property type="term" value="F:serine-type endopeptidase activity"/>
    <property type="evidence" value="ECO:0007669"/>
    <property type="project" value="InterPro"/>
</dbReference>
<dbReference type="InterPro" id="IPR020568">
    <property type="entry name" value="Ribosomal_Su5_D2-typ_SF"/>
</dbReference>
<dbReference type="InterPro" id="IPR008269">
    <property type="entry name" value="Lon_proteolytic"/>
</dbReference>
<name>A0A6C0B9A7_9ZZZZ</name>
<dbReference type="InterPro" id="IPR003959">
    <property type="entry name" value="ATPase_AAA_core"/>
</dbReference>
<dbReference type="EMBL" id="MN739092">
    <property type="protein sequence ID" value="QHS88088.1"/>
    <property type="molecule type" value="Genomic_DNA"/>
</dbReference>
<organism evidence="5">
    <name type="scientific">viral metagenome</name>
    <dbReference type="NCBI Taxonomy" id="1070528"/>
    <lineage>
        <taxon>unclassified sequences</taxon>
        <taxon>metagenomes</taxon>
        <taxon>organismal metagenomes</taxon>
    </lineage>
</organism>
<dbReference type="PROSITE" id="PS51786">
    <property type="entry name" value="LON_PROTEOLYTIC"/>
    <property type="match status" value="1"/>
</dbReference>
<keyword evidence="3" id="KW-0720">Serine protease</keyword>
<dbReference type="PRINTS" id="PR00830">
    <property type="entry name" value="ENDOLAPTASE"/>
</dbReference>
<keyword evidence="1" id="KW-0645">Protease</keyword>
<evidence type="ECO:0000259" key="4">
    <source>
        <dbReference type="PROSITE" id="PS51786"/>
    </source>
</evidence>
<dbReference type="GO" id="GO:0005524">
    <property type="term" value="F:ATP binding"/>
    <property type="evidence" value="ECO:0007669"/>
    <property type="project" value="InterPro"/>
</dbReference>
<dbReference type="AlphaFoldDB" id="A0A6C0B9A7"/>
<dbReference type="PANTHER" id="PTHR43718:SF2">
    <property type="entry name" value="LON PROTEASE HOMOLOG, MITOCHONDRIAL"/>
    <property type="match status" value="1"/>
</dbReference>
<sequence>MKQNKGTIYMKKQIRSDILILKNILLEKKPQNLADFVKDKTIYIQEIIRETIISILQKKKNDIFSNNDVSLSITVLNELYEKTNTIKIEGTTESENEKNIEYLQKIIDKLSMIISGFGTKSIDDLLFITFGSDFSTLNIKNEIKKDKYNLLRKYLHPLGYKIIHWRANRSIKSNECLCSNKITDETLFIENANMFECFDAEKTTRSFTQKIYGVRVIVQNEKAKKTLIINGMLDDIQIDCLNNLYIKKRMENIMIRCNSLTGPEHEVYKKIVETMSFKEILTMGDDDIYKKMTTVFTETTIIKNNKLDVSIKRFLEMDIFNQRNLLVNLLLNNNDFEIQYICYLLYDLISIHSIDNGDTKEQIMIYDSLPWKIKSYFKDVINFTIKNTNDMIQKYDINKISIEQQIYLLKADDSIKERAMIKLKEVKTKSDEMGMKAKQYLEGLIKIPFGVYKEEPILKQIKDMNFMFSKLITNYGKLTNDIIIKKTNYTNFEMRKLIKNYKLEFPEKVLSQIIDIVKTSNIKTLNIILNYMNNVLKSEKKERIKAEPRDKKRDIVINFIEAAKYEDQIKIYELLKTNDSVSVKKTHEEMEIIYEKSQNLELEMKKIEETIEESVHGHSHAKNQIFKIIAQWINGEQTGYSFGFEGSPGIGKTSLAKKGLANCLKDDKGVTRPYSFIALGGSSSGKTLEGHGYTYVNSTWGKIADILMESKCMNPIIYIDELDKVSKTEEGKEIIGILIHLIDQTQNDLFQDKYFSGINIDLSKALFIFSYNDPEQIDKILLDRIHRIKFENLTIKDKVIIAKKYIIPEINSKMGFENIVDISDELIVHIIETYTLEPGVRKLKEIIFDLYGEINIELLKGQVTNTETPLQVSIEQIRKKYLKKYKEIQKVKIHDEPLTGLINGLWANNMGMGGILPIEVMFFPCETFLDLKLTGMQGDVMKESMNVAKSLAWNLTNNETKKNWIKVFEETKCKGLHIHCPEGAISKDGPSAGAAITTVIYSLLNDKKIKNDLAITGEITLQGKITAIGGLKEKITGAIKNGVKTFLYPKENHREFSEFYENYEDSDKIIFKEVEKISEVLDFVFI</sequence>
<dbReference type="PROSITE" id="PS01046">
    <property type="entry name" value="LON_SER"/>
    <property type="match status" value="1"/>
</dbReference>
<protein>
    <recommendedName>
        <fullName evidence="4">Lon proteolytic domain-containing protein</fullName>
    </recommendedName>
</protein>
<evidence type="ECO:0000313" key="5">
    <source>
        <dbReference type="EMBL" id="QHS88088.1"/>
    </source>
</evidence>
<dbReference type="GO" id="GO:0006515">
    <property type="term" value="P:protein quality control for misfolded or incompletely synthesized proteins"/>
    <property type="evidence" value="ECO:0007669"/>
    <property type="project" value="TreeGrafter"/>
</dbReference>
<dbReference type="Gene3D" id="3.40.50.300">
    <property type="entry name" value="P-loop containing nucleotide triphosphate hydrolases"/>
    <property type="match status" value="1"/>
</dbReference>
<dbReference type="Pfam" id="PF05362">
    <property type="entry name" value="Lon_C"/>
    <property type="match status" value="1"/>
</dbReference>
<dbReference type="PANTHER" id="PTHR43718">
    <property type="entry name" value="LON PROTEASE"/>
    <property type="match status" value="1"/>
</dbReference>
<proteinExistence type="predicted"/>
<evidence type="ECO:0000256" key="1">
    <source>
        <dbReference type="ARBA" id="ARBA00022670"/>
    </source>
</evidence>
<dbReference type="Gene3D" id="3.30.230.10">
    <property type="match status" value="1"/>
</dbReference>
<dbReference type="InterPro" id="IPR014721">
    <property type="entry name" value="Ribsml_uS5_D2-typ_fold_subgr"/>
</dbReference>
<dbReference type="SUPFAM" id="SSF52540">
    <property type="entry name" value="P-loop containing nucleoside triphosphate hydrolases"/>
    <property type="match status" value="1"/>
</dbReference>